<feature type="region of interest" description="Disordered" evidence="3">
    <location>
        <begin position="1"/>
        <end position="26"/>
    </location>
</feature>
<comment type="subcellular location">
    <subcellularLocation>
        <location evidence="1">Nucleus</location>
    </subcellularLocation>
</comment>
<gene>
    <name evidence="4" type="ORF">Taro_029321</name>
</gene>
<proteinExistence type="predicted"/>
<dbReference type="EMBL" id="NMUH01001941">
    <property type="protein sequence ID" value="MQL96639.1"/>
    <property type="molecule type" value="Genomic_DNA"/>
</dbReference>
<reference evidence="4" key="1">
    <citation type="submission" date="2017-07" db="EMBL/GenBank/DDBJ databases">
        <title>Taro Niue Genome Assembly and Annotation.</title>
        <authorList>
            <person name="Atibalentja N."/>
            <person name="Keating K."/>
            <person name="Fields C.J."/>
        </authorList>
    </citation>
    <scope>NUCLEOTIDE SEQUENCE</scope>
    <source>
        <strain evidence="4">Niue_2</strain>
        <tissue evidence="4">Leaf</tissue>
    </source>
</reference>
<evidence type="ECO:0000256" key="2">
    <source>
        <dbReference type="ARBA" id="ARBA00023242"/>
    </source>
</evidence>
<dbReference type="OrthoDB" id="1938584at2759"/>
<protein>
    <submittedName>
        <fullName evidence="4">Uncharacterized protein</fullName>
    </submittedName>
</protein>
<dbReference type="GO" id="GO:0006950">
    <property type="term" value="P:response to stress"/>
    <property type="evidence" value="ECO:0007669"/>
    <property type="project" value="UniProtKB-ARBA"/>
</dbReference>
<keyword evidence="5" id="KW-1185">Reference proteome</keyword>
<name>A0A843VZX7_COLES</name>
<dbReference type="PANTHER" id="PTHR33172">
    <property type="entry name" value="OS08G0516900 PROTEIN"/>
    <property type="match status" value="1"/>
</dbReference>
<evidence type="ECO:0000313" key="4">
    <source>
        <dbReference type="EMBL" id="MQL96639.1"/>
    </source>
</evidence>
<accession>A0A843VZX7</accession>
<organism evidence="4 5">
    <name type="scientific">Colocasia esculenta</name>
    <name type="common">Wild taro</name>
    <name type="synonym">Arum esculentum</name>
    <dbReference type="NCBI Taxonomy" id="4460"/>
    <lineage>
        <taxon>Eukaryota</taxon>
        <taxon>Viridiplantae</taxon>
        <taxon>Streptophyta</taxon>
        <taxon>Embryophyta</taxon>
        <taxon>Tracheophyta</taxon>
        <taxon>Spermatophyta</taxon>
        <taxon>Magnoliopsida</taxon>
        <taxon>Liliopsida</taxon>
        <taxon>Araceae</taxon>
        <taxon>Aroideae</taxon>
        <taxon>Colocasieae</taxon>
        <taxon>Colocasia</taxon>
    </lineage>
</organism>
<evidence type="ECO:0000256" key="3">
    <source>
        <dbReference type="SAM" id="MobiDB-lite"/>
    </source>
</evidence>
<evidence type="ECO:0000313" key="5">
    <source>
        <dbReference type="Proteomes" id="UP000652761"/>
    </source>
</evidence>
<sequence length="117" mass="12645">MAVVSSSSTGQNNATGREKQAVEAGEASGGNAFEMISLMNHLPHKRKGLSTYFSGKSRSFKCMADAKCVDDLKKEEVPEAKRRKYTDRRSDQVLPLFFHRGPTTASSSCGSTGAVAR</sequence>
<comment type="caution">
    <text evidence="4">The sequence shown here is derived from an EMBL/GenBank/DDBJ whole genome shotgun (WGS) entry which is preliminary data.</text>
</comment>
<dbReference type="GO" id="GO:0005634">
    <property type="term" value="C:nucleus"/>
    <property type="evidence" value="ECO:0007669"/>
    <property type="project" value="UniProtKB-SubCell"/>
</dbReference>
<keyword evidence="2" id="KW-0539">Nucleus</keyword>
<evidence type="ECO:0000256" key="1">
    <source>
        <dbReference type="ARBA" id="ARBA00004123"/>
    </source>
</evidence>
<dbReference type="InterPro" id="IPR051992">
    <property type="entry name" value="OxStress_Response_Reg"/>
</dbReference>
<feature type="compositionally biased region" description="Polar residues" evidence="3">
    <location>
        <begin position="1"/>
        <end position="15"/>
    </location>
</feature>
<dbReference type="AlphaFoldDB" id="A0A843VZX7"/>
<dbReference type="PANTHER" id="PTHR33172:SF38">
    <property type="entry name" value="GENOME ASSEMBLY, CHROMOSOME: A01"/>
    <property type="match status" value="1"/>
</dbReference>
<dbReference type="Proteomes" id="UP000652761">
    <property type="component" value="Unassembled WGS sequence"/>
</dbReference>